<reference evidence="4" key="1">
    <citation type="journal article" date="2019" name="Int. J. Syst. Evol. Microbiol.">
        <title>The Global Catalogue of Microorganisms (GCM) 10K type strain sequencing project: providing services to taxonomists for standard genome sequencing and annotation.</title>
        <authorList>
            <consortium name="The Broad Institute Genomics Platform"/>
            <consortium name="The Broad Institute Genome Sequencing Center for Infectious Disease"/>
            <person name="Wu L."/>
            <person name="Ma J."/>
        </authorList>
    </citation>
    <scope>NUCLEOTIDE SEQUENCE [LARGE SCALE GENOMIC DNA]</scope>
    <source>
        <strain evidence="4">TBRC 5781</strain>
    </source>
</reference>
<evidence type="ECO:0000313" key="3">
    <source>
        <dbReference type="EMBL" id="MFC3969562.1"/>
    </source>
</evidence>
<name>A0ABV8EDL3_9HYPH</name>
<feature type="transmembrane region" description="Helical" evidence="2">
    <location>
        <begin position="964"/>
        <end position="989"/>
    </location>
</feature>
<keyword evidence="2" id="KW-0812">Transmembrane</keyword>
<keyword evidence="2" id="KW-0472">Membrane</keyword>
<keyword evidence="2" id="KW-1133">Transmembrane helix</keyword>
<dbReference type="RefSeq" id="WP_377307287.1">
    <property type="nucleotide sequence ID" value="NZ_JBHSBD010000067.1"/>
</dbReference>
<protein>
    <submittedName>
        <fullName evidence="3">Uncharacterized protein</fullName>
    </submittedName>
</protein>
<comment type="caution">
    <text evidence="3">The sequence shown here is derived from an EMBL/GenBank/DDBJ whole genome shotgun (WGS) entry which is preliminary data.</text>
</comment>
<accession>A0ABV8EDL3</accession>
<evidence type="ECO:0000313" key="4">
    <source>
        <dbReference type="Proteomes" id="UP001595697"/>
    </source>
</evidence>
<dbReference type="EMBL" id="JBHSBD010000067">
    <property type="protein sequence ID" value="MFC3969562.1"/>
    <property type="molecule type" value="Genomic_DNA"/>
</dbReference>
<keyword evidence="4" id="KW-1185">Reference proteome</keyword>
<feature type="region of interest" description="Disordered" evidence="1">
    <location>
        <begin position="1"/>
        <end position="36"/>
    </location>
</feature>
<organism evidence="3 4">
    <name type="scientific">Rhizobium lemnae</name>
    <dbReference type="NCBI Taxonomy" id="1214924"/>
    <lineage>
        <taxon>Bacteria</taxon>
        <taxon>Pseudomonadati</taxon>
        <taxon>Pseudomonadota</taxon>
        <taxon>Alphaproteobacteria</taxon>
        <taxon>Hyphomicrobiales</taxon>
        <taxon>Rhizobiaceae</taxon>
        <taxon>Rhizobium/Agrobacterium group</taxon>
        <taxon>Rhizobium</taxon>
    </lineage>
</organism>
<evidence type="ECO:0000256" key="2">
    <source>
        <dbReference type="SAM" id="Phobius"/>
    </source>
</evidence>
<evidence type="ECO:0000256" key="1">
    <source>
        <dbReference type="SAM" id="MobiDB-lite"/>
    </source>
</evidence>
<dbReference type="Proteomes" id="UP001595697">
    <property type="component" value="Unassembled WGS sequence"/>
</dbReference>
<sequence length="1082" mass="117681">MEVKKELTGKPPVKELTSFPPGEFPENTVPLSGRDPLVTNLKDDFTGKLPVKELTSFPPGEFPGATDPLSDPVSLMEVKKELTGKLPVKELTSFPPGEFPENTVPLSGRDPLVTNLKDELAGKFHVRELTNLPPGEFPESTVPLSGPDTLMTDVTKKGLTNTSLTSKPLSLNSDMTASPEKQGFVGYDTEGNPLYEDSLKGDYKPGALTNQKVDEEFASRDLNKMFDYMSGNKRLNSEFTAYFYNKYKDKESAPPGMDIYSNPQNYTIDQKMKRYHDLMKLKGEFEGFIDYRKAPHTGTNALLLNEREARRDIDEAMTTLMEDPDTAAAMTAEYLTGYKEILAGKRFQEPGKYDAEYDKLIGDTKLFLQDELKRKLVDGDLYAAADAQGANEVSTNARFKTTLSAYSSVLDPTFVDSLKDQIGEKYNQFYSEKIGPKTANDDIGSNYKAMLYAYNTANMTPEERRAIGLLTPVVDGSTYKDTGKSLETNGWMNTISKFKLDEESKKLASDLGIDKSLKDDGVNAVYLKTAANVAEQLYGKETGSKADRGKFVSTLLTELSPLASQSSWEKGGETLNAKLSEIQTRLIGQGSTEADAKNLTTALNGIVRGSGLTNSTLLNGMYRAGLGFDLKDVQSFVTLATGYEGKGLAMGNVDPTASKVFGTLNRSWESGAINKFGAENLARYTDKMAGDFRSLFTDGSAAQYNRVVKPLANAYDMTPGFKKEILDPLASSMAEGLYGSDEAAKAKFMTNVPNLLHMAFSTLKPGGTLQTAFKDFKERITNPLLTIDDKPGVTLDDKSNFMAKAMTTFIAGGRTIYNGIMNGENMTPSAIAYTAIQSAQAFGYTSSFIGSQVKPGVRGGYGGMLEARYLASLGNYSDAARKVVQQIAPRVGGGLVGLTDVAFLPANIQGFVDGLKKGSLDTTEKVLYSVALAADTGVAVDGAMNLTRALTTTRALQFSRLGGMFFGAGGAVMGGLGAAFNVISAAGYIGMGIYQNLKEHERANKMTDKLEKNLSDLTGNVVRPHLSMGGQWYFPPTYGGTTEADLAALREKAYYKEDQTFVDWNAIREANRKRYAQESGMA</sequence>
<gene>
    <name evidence="3" type="ORF">ACFOVS_15715</name>
</gene>
<proteinExistence type="predicted"/>